<sequence length="99" mass="11571">MNQLSLLEKEHDLGGWYELLGNCGQGEPLKTDGRRRPRSDRREQLLLDKLVALVDMRDALVRDLDEQEKQAEEEDEHLERALEQNEGKMAKRKDKCVLQ</sequence>
<feature type="compositionally biased region" description="Basic residues" evidence="1">
    <location>
        <begin position="90"/>
        <end position="99"/>
    </location>
</feature>
<evidence type="ECO:0000256" key="1">
    <source>
        <dbReference type="SAM" id="MobiDB-lite"/>
    </source>
</evidence>
<dbReference type="InterPro" id="IPR022735">
    <property type="entry name" value="bMERB_dom"/>
</dbReference>
<feature type="region of interest" description="Disordered" evidence="1">
    <location>
        <begin position="65"/>
        <end position="99"/>
    </location>
</feature>
<reference evidence="3 4" key="1">
    <citation type="submission" date="2013-11" db="EMBL/GenBank/DDBJ databases">
        <title>The Damaraland mole rat (Fukomys damarensis) genome and evolution of African mole rats.</title>
        <authorList>
            <person name="Gladyshev V.N."/>
            <person name="Fang X."/>
        </authorList>
    </citation>
    <scope>NUCLEOTIDE SEQUENCE [LARGE SCALE GENOMIC DNA]</scope>
    <source>
        <tissue evidence="3">Liver</tissue>
    </source>
</reference>
<dbReference type="AlphaFoldDB" id="A0A091CUI6"/>
<organism evidence="3 4">
    <name type="scientific">Fukomys damarensis</name>
    <name type="common">Damaraland mole rat</name>
    <name type="synonym">Cryptomys damarensis</name>
    <dbReference type="NCBI Taxonomy" id="885580"/>
    <lineage>
        <taxon>Eukaryota</taxon>
        <taxon>Metazoa</taxon>
        <taxon>Chordata</taxon>
        <taxon>Craniata</taxon>
        <taxon>Vertebrata</taxon>
        <taxon>Euteleostomi</taxon>
        <taxon>Mammalia</taxon>
        <taxon>Eutheria</taxon>
        <taxon>Euarchontoglires</taxon>
        <taxon>Glires</taxon>
        <taxon>Rodentia</taxon>
        <taxon>Hystricomorpha</taxon>
        <taxon>Bathyergidae</taxon>
        <taxon>Fukomys</taxon>
    </lineage>
</organism>
<evidence type="ECO:0000259" key="2">
    <source>
        <dbReference type="PROSITE" id="PS51848"/>
    </source>
</evidence>
<feature type="compositionally biased region" description="Basic and acidic residues" evidence="1">
    <location>
        <begin position="77"/>
        <end position="89"/>
    </location>
</feature>
<feature type="domain" description="BMERB" evidence="2">
    <location>
        <begin position="1"/>
        <end position="80"/>
    </location>
</feature>
<dbReference type="Pfam" id="PF12130">
    <property type="entry name" value="bMERB_dom"/>
    <property type="match status" value="1"/>
</dbReference>
<dbReference type="PROSITE" id="PS51848">
    <property type="entry name" value="BMERB"/>
    <property type="match status" value="1"/>
</dbReference>
<protein>
    <submittedName>
        <fullName evidence="3">EH domain-binding protein 1</fullName>
    </submittedName>
</protein>
<proteinExistence type="predicted"/>
<keyword evidence="4" id="KW-1185">Reference proteome</keyword>
<dbReference type="Proteomes" id="UP000028990">
    <property type="component" value="Unassembled WGS sequence"/>
</dbReference>
<evidence type="ECO:0000313" key="3">
    <source>
        <dbReference type="EMBL" id="KFO21305.1"/>
    </source>
</evidence>
<dbReference type="EMBL" id="KN124398">
    <property type="protein sequence ID" value="KFO21305.1"/>
    <property type="molecule type" value="Genomic_DNA"/>
</dbReference>
<name>A0A091CUI6_FUKDA</name>
<gene>
    <name evidence="3" type="ORF">H920_17353</name>
</gene>
<evidence type="ECO:0000313" key="4">
    <source>
        <dbReference type="Proteomes" id="UP000028990"/>
    </source>
</evidence>
<accession>A0A091CUI6</accession>